<gene>
    <name evidence="7" type="ORF">S03H2_71277</name>
</gene>
<sequence>AGELPLDCEKLVGITDVDLCTPVLTFVYGEAQLSGNVAVVSLNRLRQEFYYLPHNDALLVERLLKECIHELGHCYGLFHCNNSKCVMYFSNSIISIDNK</sequence>
<comment type="cofactor">
    <cofactor evidence="1">
        <name>Zn(2+)</name>
        <dbReference type="ChEBI" id="CHEBI:29105"/>
    </cofactor>
</comment>
<name>X1K2X3_9ZZZZ</name>
<evidence type="ECO:0000256" key="1">
    <source>
        <dbReference type="ARBA" id="ARBA00001947"/>
    </source>
</evidence>
<keyword evidence="6" id="KW-0482">Metalloprotease</keyword>
<accession>X1K2X3</accession>
<dbReference type="InterPro" id="IPR024079">
    <property type="entry name" value="MetalloPept_cat_dom_sf"/>
</dbReference>
<evidence type="ECO:0000256" key="5">
    <source>
        <dbReference type="ARBA" id="ARBA00022833"/>
    </source>
</evidence>
<dbReference type="GO" id="GO:0006508">
    <property type="term" value="P:proteolysis"/>
    <property type="evidence" value="ECO:0007669"/>
    <property type="project" value="UniProtKB-KW"/>
</dbReference>
<reference evidence="7" key="1">
    <citation type="journal article" date="2014" name="Front. Microbiol.">
        <title>High frequency of phylogenetically diverse reductive dehalogenase-homologous genes in deep subseafloor sedimentary metagenomes.</title>
        <authorList>
            <person name="Kawai M."/>
            <person name="Futagami T."/>
            <person name="Toyoda A."/>
            <person name="Takaki Y."/>
            <person name="Nishi S."/>
            <person name="Hori S."/>
            <person name="Arai W."/>
            <person name="Tsubouchi T."/>
            <person name="Morono Y."/>
            <person name="Uchiyama I."/>
            <person name="Ito T."/>
            <person name="Fujiyama A."/>
            <person name="Inagaki F."/>
            <person name="Takami H."/>
        </authorList>
    </citation>
    <scope>NUCLEOTIDE SEQUENCE</scope>
    <source>
        <strain evidence="7">Expedition CK06-06</strain>
    </source>
</reference>
<evidence type="ECO:0000313" key="7">
    <source>
        <dbReference type="EMBL" id="GAI00883.1"/>
    </source>
</evidence>
<protein>
    <recommendedName>
        <fullName evidence="8">Peptidase M10 metallopeptidase domain-containing protein</fullName>
    </recommendedName>
</protein>
<evidence type="ECO:0000256" key="6">
    <source>
        <dbReference type="ARBA" id="ARBA00023049"/>
    </source>
</evidence>
<feature type="non-terminal residue" evidence="7">
    <location>
        <position position="99"/>
    </location>
</feature>
<dbReference type="GO" id="GO:0008237">
    <property type="term" value="F:metallopeptidase activity"/>
    <property type="evidence" value="ECO:0007669"/>
    <property type="project" value="UniProtKB-KW"/>
</dbReference>
<dbReference type="SUPFAM" id="SSF55486">
    <property type="entry name" value="Metalloproteases ('zincins'), catalytic domain"/>
    <property type="match status" value="1"/>
</dbReference>
<evidence type="ECO:0000256" key="2">
    <source>
        <dbReference type="ARBA" id="ARBA00022670"/>
    </source>
</evidence>
<keyword evidence="4" id="KW-0378">Hydrolase</keyword>
<evidence type="ECO:0000256" key="3">
    <source>
        <dbReference type="ARBA" id="ARBA00022723"/>
    </source>
</evidence>
<keyword evidence="2" id="KW-0645">Protease</keyword>
<dbReference type="PANTHER" id="PTHR15910">
    <property type="entry name" value="ARCHAEMETZINCIN"/>
    <property type="match status" value="1"/>
</dbReference>
<dbReference type="GO" id="GO:0046872">
    <property type="term" value="F:metal ion binding"/>
    <property type="evidence" value="ECO:0007669"/>
    <property type="project" value="UniProtKB-KW"/>
</dbReference>
<organism evidence="7">
    <name type="scientific">marine sediment metagenome</name>
    <dbReference type="NCBI Taxonomy" id="412755"/>
    <lineage>
        <taxon>unclassified sequences</taxon>
        <taxon>metagenomes</taxon>
        <taxon>ecological metagenomes</taxon>
    </lineage>
</organism>
<dbReference type="EMBL" id="BARU01047640">
    <property type="protein sequence ID" value="GAI00883.1"/>
    <property type="molecule type" value="Genomic_DNA"/>
</dbReference>
<keyword evidence="5" id="KW-0862">Zinc</keyword>
<dbReference type="AlphaFoldDB" id="X1K2X3"/>
<comment type="caution">
    <text evidence="7">The sequence shown here is derived from an EMBL/GenBank/DDBJ whole genome shotgun (WGS) entry which is preliminary data.</text>
</comment>
<dbReference type="PANTHER" id="PTHR15910:SF1">
    <property type="entry name" value="ARCHAEMETZINCIN-2"/>
    <property type="match status" value="1"/>
</dbReference>
<dbReference type="CDD" id="cd11375">
    <property type="entry name" value="Peptidase_M54"/>
    <property type="match status" value="1"/>
</dbReference>
<dbReference type="Pfam" id="PF07998">
    <property type="entry name" value="Peptidase_M54"/>
    <property type="match status" value="1"/>
</dbReference>
<feature type="non-terminal residue" evidence="7">
    <location>
        <position position="1"/>
    </location>
</feature>
<proteinExistence type="predicted"/>
<dbReference type="InterPro" id="IPR012962">
    <property type="entry name" value="Pept_M54_archaemetzincn"/>
</dbReference>
<dbReference type="Gene3D" id="3.40.390.10">
    <property type="entry name" value="Collagenase (Catalytic Domain)"/>
    <property type="match status" value="1"/>
</dbReference>
<keyword evidence="3" id="KW-0479">Metal-binding</keyword>
<evidence type="ECO:0008006" key="8">
    <source>
        <dbReference type="Google" id="ProtNLM"/>
    </source>
</evidence>
<evidence type="ECO:0000256" key="4">
    <source>
        <dbReference type="ARBA" id="ARBA00022801"/>
    </source>
</evidence>